<evidence type="ECO:0000313" key="1">
    <source>
        <dbReference type="EMBL" id="GAA2600620.1"/>
    </source>
</evidence>
<accession>A0ABN3PTQ8</accession>
<gene>
    <name evidence="1" type="ORF">GCM10009863_12420</name>
</gene>
<keyword evidence="2" id="KW-1185">Reference proteome</keyword>
<evidence type="ECO:0000313" key="2">
    <source>
        <dbReference type="Proteomes" id="UP001501447"/>
    </source>
</evidence>
<sequence length="275" mass="29094">MDDPPARALDELTALTALTGLASAHGARYHLLAGEPPPSEAAAWLPADRLLAPGTPELERLLDAEHQGSGHRTRHAAALTLIAVYAGRVTAAAVLNWALDGRVWDLRPHNVLVRPGQHGIDGVRMRVPALLADPAAAPGAAAKARRAALPALHEAVLDSHLLPLAEALHRATRAGLRQLHGGVAHGCATALCAPPRLDAEELAARWAEFTAPLPALARLGEPVAVVGATGRRHLRYLRRTCCLYYTSAESVRCASCCLTPRAERIRAYAARLGAT</sequence>
<dbReference type="Proteomes" id="UP001501447">
    <property type="component" value="Unassembled WGS sequence"/>
</dbReference>
<organism evidence="1 2">
    <name type="scientific">Streptomyces axinellae</name>
    <dbReference type="NCBI Taxonomy" id="552788"/>
    <lineage>
        <taxon>Bacteria</taxon>
        <taxon>Bacillati</taxon>
        <taxon>Actinomycetota</taxon>
        <taxon>Actinomycetes</taxon>
        <taxon>Kitasatosporales</taxon>
        <taxon>Streptomycetaceae</taxon>
        <taxon>Streptomyces</taxon>
    </lineage>
</organism>
<dbReference type="RefSeq" id="WP_344562940.1">
    <property type="nucleotide sequence ID" value="NZ_BAAARJ010000003.1"/>
</dbReference>
<name>A0ABN3PTQ8_9ACTN</name>
<reference evidence="1 2" key="1">
    <citation type="journal article" date="2019" name="Int. J. Syst. Evol. Microbiol.">
        <title>The Global Catalogue of Microorganisms (GCM) 10K type strain sequencing project: providing services to taxonomists for standard genome sequencing and annotation.</title>
        <authorList>
            <consortium name="The Broad Institute Genomics Platform"/>
            <consortium name="The Broad Institute Genome Sequencing Center for Infectious Disease"/>
            <person name="Wu L."/>
            <person name="Ma J."/>
        </authorList>
    </citation>
    <scope>NUCLEOTIDE SEQUENCE [LARGE SCALE GENOMIC DNA]</scope>
    <source>
        <strain evidence="1 2">JCM 16373</strain>
    </source>
</reference>
<dbReference type="EMBL" id="BAAARJ010000003">
    <property type="protein sequence ID" value="GAA2600620.1"/>
    <property type="molecule type" value="Genomic_DNA"/>
</dbReference>
<proteinExistence type="predicted"/>
<evidence type="ECO:0008006" key="3">
    <source>
        <dbReference type="Google" id="ProtNLM"/>
    </source>
</evidence>
<comment type="caution">
    <text evidence="1">The sequence shown here is derived from an EMBL/GenBank/DDBJ whole genome shotgun (WGS) entry which is preliminary data.</text>
</comment>
<protein>
    <recommendedName>
        <fullName evidence="3">Ferric siderophore reductase C-terminal domain-containing protein</fullName>
    </recommendedName>
</protein>